<keyword evidence="11" id="KW-1185">Reference proteome</keyword>
<evidence type="ECO:0000259" key="9">
    <source>
        <dbReference type="Pfam" id="PF02781"/>
    </source>
</evidence>
<dbReference type="HAMAP" id="MF_00966">
    <property type="entry name" value="G6PD"/>
    <property type="match status" value="1"/>
</dbReference>
<dbReference type="EMBL" id="MRCB01000032">
    <property type="protein sequence ID" value="OKH20263.1"/>
    <property type="molecule type" value="Genomic_DNA"/>
</dbReference>
<dbReference type="Proteomes" id="UP000186868">
    <property type="component" value="Unassembled WGS sequence"/>
</dbReference>
<dbReference type="RefSeq" id="WP_073601146.1">
    <property type="nucleotide sequence ID" value="NZ_MRCB01000032.1"/>
</dbReference>
<comment type="similarity">
    <text evidence="2 7">Belongs to the glucose-6-phosphate dehydrogenase family.</text>
</comment>
<reference evidence="10 11" key="1">
    <citation type="submission" date="2016-11" db="EMBL/GenBank/DDBJ databases">
        <title>Draft Genome Sequences of Nine Cyanobacterial Strains from Diverse Habitats.</title>
        <authorList>
            <person name="Zhu T."/>
            <person name="Hou S."/>
            <person name="Lu X."/>
            <person name="Hess W.R."/>
        </authorList>
    </citation>
    <scope>NUCLEOTIDE SEQUENCE [LARGE SCALE GENOMIC DNA]</scope>
    <source>
        <strain evidence="10 11">NIES-593</strain>
    </source>
</reference>
<evidence type="ECO:0000256" key="5">
    <source>
        <dbReference type="ARBA" id="ARBA00023002"/>
    </source>
</evidence>
<dbReference type="InterPro" id="IPR019796">
    <property type="entry name" value="G6P_DH_AS"/>
</dbReference>
<dbReference type="PIRSF" id="PIRSF000110">
    <property type="entry name" value="G6PD"/>
    <property type="match status" value="1"/>
</dbReference>
<evidence type="ECO:0000259" key="8">
    <source>
        <dbReference type="Pfam" id="PF00479"/>
    </source>
</evidence>
<evidence type="ECO:0000256" key="7">
    <source>
        <dbReference type="HAMAP-Rule" id="MF_00966"/>
    </source>
</evidence>
<keyword evidence="3 7" id="KW-0313">Glucose metabolism</keyword>
<dbReference type="EC" id="1.1.1.49" evidence="7"/>
<feature type="binding site" evidence="7">
    <location>
        <position position="201"/>
    </location>
    <ligand>
        <name>substrate</name>
    </ligand>
</feature>
<dbReference type="OrthoDB" id="9802739at2"/>
<keyword evidence="6 7" id="KW-0119">Carbohydrate metabolism</keyword>
<keyword evidence="4 7" id="KW-0521">NADP</keyword>
<dbReference type="UniPathway" id="UPA00115">
    <property type="reaction ID" value="UER00408"/>
</dbReference>
<keyword evidence="5 7" id="KW-0560">Oxidoreductase</keyword>
<feature type="binding site" evidence="7">
    <location>
        <position position="197"/>
    </location>
    <ligand>
        <name>substrate</name>
    </ligand>
</feature>
<dbReference type="SUPFAM" id="SSF55347">
    <property type="entry name" value="Glyceraldehyde-3-phosphate dehydrogenase-like, C-terminal domain"/>
    <property type="match status" value="1"/>
</dbReference>
<feature type="binding site" evidence="7">
    <location>
        <position position="235"/>
    </location>
    <ligand>
        <name>substrate</name>
    </ligand>
</feature>
<dbReference type="STRING" id="1921803.NIES593_19330"/>
<dbReference type="InterPro" id="IPR001282">
    <property type="entry name" value="G6P_DH"/>
</dbReference>
<protein>
    <recommendedName>
        <fullName evidence="7">Glucose-6-phosphate 1-dehydrogenase</fullName>
        <shortName evidence="7">G6PD</shortName>
        <ecNumber evidence="7">1.1.1.49</ecNumber>
    </recommendedName>
</protein>
<comment type="function">
    <text evidence="7">Catalyzes the oxidation of glucose 6-phosphate to 6-phosphogluconolactone.</text>
</comment>
<sequence length="509" mass="58047">MVTFLENPLRVGLRQERTPEPLILVIFGASGDLTQRKLIPALYQLKRERRLPAEMTVVGVARRDWSDDYFREQMRQGIEEFSNGIGNEALWQDFAEGLYYCSGNMDDPESYQKLKALLEELDGRRGTRGNRVFYLSVSPNFFAPAIKQLGAAGMLREPLKTRLVIEKPFGKDLSSAQTLNRVVQKVCKEEQVYRIDHYLGKETVQNLLVFRFANAIFEPLWNRQFVDHVQITVAETVGVEDRAGYYDTAGALRDMVQNHLLQLFSLTAMEPPNALNADSIRNEKVKVLQTTHLADIHNLERSAVRGQYKAGWMKGKPVRGYREEPGVNPNSTTPTFVALKLTIDNWRWQGVPFYLRTGKRMPKKVSEIAIQFRDVPLLIFQSVAHQTNPNVLSLRIQPNEGISLRFEAKMPGSELRTRTVEMDFDYGSSFGMAGADAYHRLLLDAMLGDQTLFTRADEVEEAWRVVTPALAAWDAPADPATIPQYEAGTWEPPEAELLINRDGRRWRRL</sequence>
<dbReference type="Pfam" id="PF00479">
    <property type="entry name" value="G6PD_N"/>
    <property type="match status" value="1"/>
</dbReference>
<feature type="domain" description="Glucose-6-phosphate dehydrogenase C-terminal" evidence="9">
    <location>
        <begin position="208"/>
        <end position="507"/>
    </location>
</feature>
<dbReference type="InterPro" id="IPR022674">
    <property type="entry name" value="G6P_DH_NAD-bd"/>
</dbReference>
<feature type="binding site" evidence="7">
    <location>
        <position position="254"/>
    </location>
    <ligand>
        <name>substrate</name>
    </ligand>
</feature>
<dbReference type="AlphaFoldDB" id="A0A1U7H9K7"/>
<dbReference type="GO" id="GO:0050661">
    <property type="term" value="F:NADP binding"/>
    <property type="evidence" value="ECO:0007669"/>
    <property type="project" value="UniProtKB-UniRule"/>
</dbReference>
<dbReference type="SUPFAM" id="SSF51735">
    <property type="entry name" value="NAD(P)-binding Rossmann-fold domains"/>
    <property type="match status" value="1"/>
</dbReference>
<dbReference type="InterPro" id="IPR022675">
    <property type="entry name" value="G6P_DH_C"/>
</dbReference>
<dbReference type="InterPro" id="IPR036291">
    <property type="entry name" value="NAD(P)-bd_dom_sf"/>
</dbReference>
<gene>
    <name evidence="7" type="primary">zwf</name>
    <name evidence="10" type="ORF">NIES593_19330</name>
</gene>
<feature type="binding site" evidence="7">
    <location>
        <position position="364"/>
    </location>
    <ligand>
        <name>substrate</name>
    </ligand>
</feature>
<comment type="pathway">
    <text evidence="1 7">Carbohydrate degradation; pentose phosphate pathway; D-ribulose 5-phosphate from D-glucose 6-phosphate (oxidative stage): step 1/3.</text>
</comment>
<dbReference type="Pfam" id="PF02781">
    <property type="entry name" value="G6PD_C"/>
    <property type="match status" value="1"/>
</dbReference>
<dbReference type="GO" id="GO:0004345">
    <property type="term" value="F:glucose-6-phosphate dehydrogenase activity"/>
    <property type="evidence" value="ECO:0007669"/>
    <property type="project" value="UniProtKB-UniRule"/>
</dbReference>
<proteinExistence type="inferred from homology"/>
<evidence type="ECO:0000313" key="10">
    <source>
        <dbReference type="EMBL" id="OKH20263.1"/>
    </source>
</evidence>
<dbReference type="PANTHER" id="PTHR23429:SF0">
    <property type="entry name" value="GLUCOSE-6-PHOSPHATE 1-DEHYDROGENASE"/>
    <property type="match status" value="1"/>
</dbReference>
<feature type="domain" description="Glucose-6-phosphate dehydrogenase NAD-binding" evidence="8">
    <location>
        <begin position="25"/>
        <end position="206"/>
    </location>
</feature>
<comment type="catalytic activity">
    <reaction evidence="7">
        <text>D-glucose 6-phosphate + NADP(+) = 6-phospho-D-glucono-1,5-lactone + NADPH + H(+)</text>
        <dbReference type="Rhea" id="RHEA:15841"/>
        <dbReference type="ChEBI" id="CHEBI:15378"/>
        <dbReference type="ChEBI" id="CHEBI:57783"/>
        <dbReference type="ChEBI" id="CHEBI:57955"/>
        <dbReference type="ChEBI" id="CHEBI:58349"/>
        <dbReference type="ChEBI" id="CHEBI:61548"/>
        <dbReference type="EC" id="1.1.1.49"/>
    </reaction>
</comment>
<name>A0A1U7H9K7_9CYAN</name>
<feature type="binding site" evidence="7">
    <location>
        <position position="167"/>
    </location>
    <ligand>
        <name>NADP(+)</name>
        <dbReference type="ChEBI" id="CHEBI:58349"/>
    </ligand>
</feature>
<dbReference type="Gene3D" id="3.30.360.10">
    <property type="entry name" value="Dihydrodipicolinate Reductase, domain 2"/>
    <property type="match status" value="1"/>
</dbReference>
<dbReference type="PANTHER" id="PTHR23429">
    <property type="entry name" value="GLUCOSE-6-PHOSPHATE 1-DEHYDROGENASE G6PD"/>
    <property type="match status" value="1"/>
</dbReference>
<accession>A0A1U7H9K7</accession>
<dbReference type="PRINTS" id="PR00079">
    <property type="entry name" value="G6PDHDRGNASE"/>
</dbReference>
<feature type="binding site" evidence="7">
    <location>
        <position position="62"/>
    </location>
    <ligand>
        <name>NADP(+)</name>
        <dbReference type="ChEBI" id="CHEBI:58349"/>
    </ligand>
</feature>
<evidence type="ECO:0000256" key="6">
    <source>
        <dbReference type="ARBA" id="ARBA00023277"/>
    </source>
</evidence>
<dbReference type="NCBIfam" id="TIGR00871">
    <property type="entry name" value="zwf"/>
    <property type="match status" value="1"/>
</dbReference>
<organism evidence="10 11">
    <name type="scientific">Hydrococcus rivularis NIES-593</name>
    <dbReference type="NCBI Taxonomy" id="1921803"/>
    <lineage>
        <taxon>Bacteria</taxon>
        <taxon>Bacillati</taxon>
        <taxon>Cyanobacteriota</taxon>
        <taxon>Cyanophyceae</taxon>
        <taxon>Pleurocapsales</taxon>
        <taxon>Hydrococcaceae</taxon>
        <taxon>Hydrococcus</taxon>
    </lineage>
</organism>
<evidence type="ECO:0000256" key="3">
    <source>
        <dbReference type="ARBA" id="ARBA00022526"/>
    </source>
</evidence>
<dbReference type="Gene3D" id="3.40.50.720">
    <property type="entry name" value="NAD(P)-binding Rossmann-like Domain"/>
    <property type="match status" value="1"/>
</dbReference>
<feature type="active site" description="Proton acceptor" evidence="7">
    <location>
        <position position="259"/>
    </location>
</feature>
<evidence type="ECO:0000313" key="11">
    <source>
        <dbReference type="Proteomes" id="UP000186868"/>
    </source>
</evidence>
<feature type="binding site" evidence="7">
    <location>
        <position position="359"/>
    </location>
    <ligand>
        <name>substrate</name>
    </ligand>
</feature>
<comment type="caution">
    <text evidence="10">The sequence shown here is derived from an EMBL/GenBank/DDBJ whole genome shotgun (WGS) entry which is preliminary data.</text>
</comment>
<evidence type="ECO:0000256" key="1">
    <source>
        <dbReference type="ARBA" id="ARBA00004937"/>
    </source>
</evidence>
<comment type="caution">
    <text evidence="7">Lacks conserved residue(s) required for the propagation of feature annotation.</text>
</comment>
<dbReference type="GO" id="GO:0009051">
    <property type="term" value="P:pentose-phosphate shunt, oxidative branch"/>
    <property type="evidence" value="ECO:0007669"/>
    <property type="project" value="TreeGrafter"/>
</dbReference>
<dbReference type="GO" id="GO:0005829">
    <property type="term" value="C:cytosol"/>
    <property type="evidence" value="ECO:0007669"/>
    <property type="project" value="TreeGrafter"/>
</dbReference>
<evidence type="ECO:0000256" key="4">
    <source>
        <dbReference type="ARBA" id="ARBA00022857"/>
    </source>
</evidence>
<dbReference type="GO" id="GO:0006006">
    <property type="term" value="P:glucose metabolic process"/>
    <property type="evidence" value="ECO:0007669"/>
    <property type="project" value="UniProtKB-KW"/>
</dbReference>
<dbReference type="PROSITE" id="PS00069">
    <property type="entry name" value="G6P_DEHYDROGENASE"/>
    <property type="match status" value="1"/>
</dbReference>
<dbReference type="NCBIfam" id="NF009492">
    <property type="entry name" value="PRK12853.1-3"/>
    <property type="match status" value="1"/>
</dbReference>
<evidence type="ECO:0000256" key="2">
    <source>
        <dbReference type="ARBA" id="ARBA00009975"/>
    </source>
</evidence>